<protein>
    <submittedName>
        <fullName evidence="1">Uncharacterized protein</fullName>
    </submittedName>
</protein>
<comment type="caution">
    <text evidence="1">The sequence shown here is derived from an EMBL/GenBank/DDBJ whole genome shotgun (WGS) entry which is preliminary data.</text>
</comment>
<dbReference type="EMBL" id="CM044707">
    <property type="protein sequence ID" value="KAI5652604.1"/>
    <property type="molecule type" value="Genomic_DNA"/>
</dbReference>
<reference evidence="2" key="1">
    <citation type="journal article" date="2023" name="Nat. Plants">
        <title>Single-cell RNA sequencing provides a high-resolution roadmap for understanding the multicellular compartmentation of specialized metabolism.</title>
        <authorList>
            <person name="Sun S."/>
            <person name="Shen X."/>
            <person name="Li Y."/>
            <person name="Li Y."/>
            <person name="Wang S."/>
            <person name="Li R."/>
            <person name="Zhang H."/>
            <person name="Shen G."/>
            <person name="Guo B."/>
            <person name="Wei J."/>
            <person name="Xu J."/>
            <person name="St-Pierre B."/>
            <person name="Chen S."/>
            <person name="Sun C."/>
        </authorList>
    </citation>
    <scope>NUCLEOTIDE SEQUENCE [LARGE SCALE GENOMIC DNA]</scope>
</reference>
<keyword evidence="2" id="KW-1185">Reference proteome</keyword>
<evidence type="ECO:0000313" key="2">
    <source>
        <dbReference type="Proteomes" id="UP001060085"/>
    </source>
</evidence>
<evidence type="ECO:0000313" key="1">
    <source>
        <dbReference type="EMBL" id="KAI5652604.1"/>
    </source>
</evidence>
<gene>
    <name evidence="1" type="ORF">M9H77_29791</name>
</gene>
<proteinExistence type="predicted"/>
<organism evidence="1 2">
    <name type="scientific">Catharanthus roseus</name>
    <name type="common">Madagascar periwinkle</name>
    <name type="synonym">Vinca rosea</name>
    <dbReference type="NCBI Taxonomy" id="4058"/>
    <lineage>
        <taxon>Eukaryota</taxon>
        <taxon>Viridiplantae</taxon>
        <taxon>Streptophyta</taxon>
        <taxon>Embryophyta</taxon>
        <taxon>Tracheophyta</taxon>
        <taxon>Spermatophyta</taxon>
        <taxon>Magnoliopsida</taxon>
        <taxon>eudicotyledons</taxon>
        <taxon>Gunneridae</taxon>
        <taxon>Pentapetalae</taxon>
        <taxon>asterids</taxon>
        <taxon>lamiids</taxon>
        <taxon>Gentianales</taxon>
        <taxon>Apocynaceae</taxon>
        <taxon>Rauvolfioideae</taxon>
        <taxon>Vinceae</taxon>
        <taxon>Catharanthinae</taxon>
        <taxon>Catharanthus</taxon>
    </lineage>
</organism>
<sequence length="456" mass="53132">MLNTILGKLENGIRFYTKNKKCFDPNLYSERRFEELSSKGEVLKMHDDRNISKLDAYRRLLQHMTSNVIIPIVGHKSSITNMNPFVILALHEHRRMNFGSMAIEHMLATQTSSIKCLPYGCFLTKVFQYFLLKMVRVGDHIGIGKIYSKLTFKRKEFLRNEEGMLVRGGQEDNDKSDDNDEENEGQEAMNMGEEESEGEPKEETFRREMRQKKRQERVEEGQSSGNVSQLMEMIAFMQASMNSHFDALYGKISDIQERVMRLEFCKKKKDAQRGLKGNLQISKKSLKTTRLYEDEVIKLKTLKTRRMVRDSFISWKEERNLVEAFYKVVSFSYQASLELMVTTRIFKLNLHIQEMVFERTNSFKGNHISFKEDLSRRSSIKEHKHPSTFLTRYFPSNESRKLGIMPHIGVQEGEESTTKEIISRISGQHLRSKQDCASLASLSIIDSEKSHEKINN</sequence>
<name>A0ACB9ZXD4_CATRO</name>
<accession>A0ACB9ZXD4</accession>
<dbReference type="Proteomes" id="UP001060085">
    <property type="component" value="Linkage Group LG07"/>
</dbReference>